<dbReference type="Pfam" id="PF13447">
    <property type="entry name" value="Multi-haem_cyto"/>
    <property type="match status" value="1"/>
</dbReference>
<dbReference type="Gene3D" id="1.10.780.10">
    <property type="entry name" value="Hydroxylamine Oxidoreductase, Chain A, domain 1"/>
    <property type="match status" value="1"/>
</dbReference>
<reference evidence="5" key="1">
    <citation type="submission" date="2017-06" db="EMBL/GenBank/DDBJ databases">
        <authorList>
            <person name="Varghese N."/>
            <person name="Submissions S."/>
        </authorList>
    </citation>
    <scope>NUCLEOTIDE SEQUENCE [LARGE SCALE GENOMIC DNA]</scope>
    <source>
        <strain evidence="5">DSM 15668</strain>
    </source>
</reference>
<gene>
    <name evidence="4" type="ORF">SAMN06265340_10667</name>
</gene>
<feature type="domain" description="Cytochrome c-552/4" evidence="3">
    <location>
        <begin position="96"/>
        <end position="148"/>
    </location>
</feature>
<dbReference type="RefSeq" id="WP_089323098.1">
    <property type="nucleotide sequence ID" value="NZ_FZOB01000006.1"/>
</dbReference>
<accession>A0A238Z4K5</accession>
<dbReference type="AlphaFoldDB" id="A0A238Z4K5"/>
<feature type="signal peptide" evidence="2">
    <location>
        <begin position="1"/>
        <end position="25"/>
    </location>
</feature>
<dbReference type="InterPro" id="IPR023155">
    <property type="entry name" value="Cyt_c-552/4"/>
</dbReference>
<dbReference type="InterPro" id="IPR051829">
    <property type="entry name" value="Multiheme_Cytochr_ET"/>
</dbReference>
<dbReference type="GO" id="GO:0016491">
    <property type="term" value="F:oxidoreductase activity"/>
    <property type="evidence" value="ECO:0007669"/>
    <property type="project" value="TreeGrafter"/>
</dbReference>
<proteinExistence type="predicted"/>
<dbReference type="InterPro" id="IPR036280">
    <property type="entry name" value="Multihaem_cyt_sf"/>
</dbReference>
<name>A0A238Z4K5_9BACT</name>
<keyword evidence="5" id="KW-1185">Reference proteome</keyword>
<dbReference type="OrthoDB" id="9814800at2"/>
<evidence type="ECO:0000313" key="4">
    <source>
        <dbReference type="EMBL" id="SNR78307.1"/>
    </source>
</evidence>
<dbReference type="Pfam" id="PF13435">
    <property type="entry name" value="Cytochrome_C554"/>
    <property type="match status" value="1"/>
</dbReference>
<dbReference type="PANTHER" id="PTHR35038">
    <property type="entry name" value="DISSIMILATORY SULFITE REDUCTASE SIRA"/>
    <property type="match status" value="1"/>
</dbReference>
<feature type="chain" id="PRO_5012760115" evidence="2">
    <location>
        <begin position="26"/>
        <end position="459"/>
    </location>
</feature>
<protein>
    <submittedName>
        <fullName evidence="4">Cytochrome c554 and c-prime</fullName>
    </submittedName>
</protein>
<evidence type="ECO:0000313" key="5">
    <source>
        <dbReference type="Proteomes" id="UP000198405"/>
    </source>
</evidence>
<evidence type="ECO:0000256" key="2">
    <source>
        <dbReference type="SAM" id="SignalP"/>
    </source>
</evidence>
<dbReference type="EMBL" id="FZOB01000006">
    <property type="protein sequence ID" value="SNR78307.1"/>
    <property type="molecule type" value="Genomic_DNA"/>
</dbReference>
<organism evidence="4 5">
    <name type="scientific">Desulfurobacterium atlanticum</name>
    <dbReference type="NCBI Taxonomy" id="240169"/>
    <lineage>
        <taxon>Bacteria</taxon>
        <taxon>Pseudomonadati</taxon>
        <taxon>Aquificota</taxon>
        <taxon>Aquificia</taxon>
        <taxon>Desulfurobacteriales</taxon>
        <taxon>Desulfurobacteriaceae</taxon>
        <taxon>Desulfurobacterium</taxon>
    </lineage>
</organism>
<evidence type="ECO:0000259" key="3">
    <source>
        <dbReference type="Pfam" id="PF13435"/>
    </source>
</evidence>
<dbReference type="PANTHER" id="PTHR35038:SF6">
    <property type="entry name" value="SURFACE LOCALIZED DECAHEME CYTOCHROME C LIPOPROTEIN"/>
    <property type="match status" value="1"/>
</dbReference>
<dbReference type="Proteomes" id="UP000198405">
    <property type="component" value="Unassembled WGS sequence"/>
</dbReference>
<dbReference type="Gene3D" id="1.20.850.10">
    <property type="entry name" value="Hydroxylamine Oxidoreductase, Chain A, domain 2"/>
    <property type="match status" value="1"/>
</dbReference>
<sequence>MKRVLRSLLVAATVSAALTGGAAKASVRVVETSKESQACIDCHKKHTLSIVKQWKSSGHADAGVGCFECHKAKKTDPDAMKHHGFIVSAIVSPKDCGQCHPKETKEFTNSYHAQGGKFVYSAKNVLGMVITGMPNNYFGCAGCHGAKVEIGKDGKPLAGTWPNNGIGRFNPDGSVGSCAACHYSHSFSLAQARDPKTCGKCHQGPDHPDIEIYELSKHGIAWEYHHKDMEKVLERRDIKAGEDYYQAPACFTCHMGSTSTGVKGSHDVGMKSSWNIRGPISKRTENWQKKRELMKKTCMACHTKKYVDNYFKVYDEYIKMYNEKFAIPAKDVMTFMYNHGVLDKTPFNESLEWDYWHLWHHEGRRARHGAAMMGADYSHWQGIYLVAYNFYFKLLPEADKLIERKFKEGKIDKATVEAWKKLKKEILSRKEHKWINSSFEEIKKMEKENLKTFMEAVNK</sequence>
<keyword evidence="1 2" id="KW-0732">Signal</keyword>
<evidence type="ECO:0000256" key="1">
    <source>
        <dbReference type="ARBA" id="ARBA00022729"/>
    </source>
</evidence>
<dbReference type="SUPFAM" id="SSF48695">
    <property type="entry name" value="Multiheme cytochromes"/>
    <property type="match status" value="1"/>
</dbReference>